<dbReference type="EMBL" id="JH668609">
    <property type="protein sequence ID" value="KAG6459124.1"/>
    <property type="molecule type" value="Genomic_DNA"/>
</dbReference>
<evidence type="ECO:0000313" key="1">
    <source>
        <dbReference type="EMBL" id="KAG6459124.1"/>
    </source>
</evidence>
<feature type="non-terminal residue" evidence="1">
    <location>
        <position position="11"/>
    </location>
</feature>
<proteinExistence type="predicted"/>
<name>A0A922CUU3_MANSE</name>
<sequence length="11" mass="1393">MSSVRRFFCLF</sequence>
<comment type="caution">
    <text evidence="1">The sequence shown here is derived from an EMBL/GenBank/DDBJ whole genome shotgun (WGS) entry which is preliminary data.</text>
</comment>
<organism evidence="1 2">
    <name type="scientific">Manduca sexta</name>
    <name type="common">Tobacco hawkmoth</name>
    <name type="synonym">Tobacco hornworm</name>
    <dbReference type="NCBI Taxonomy" id="7130"/>
    <lineage>
        <taxon>Eukaryota</taxon>
        <taxon>Metazoa</taxon>
        <taxon>Ecdysozoa</taxon>
        <taxon>Arthropoda</taxon>
        <taxon>Hexapoda</taxon>
        <taxon>Insecta</taxon>
        <taxon>Pterygota</taxon>
        <taxon>Neoptera</taxon>
        <taxon>Endopterygota</taxon>
        <taxon>Lepidoptera</taxon>
        <taxon>Glossata</taxon>
        <taxon>Ditrysia</taxon>
        <taxon>Bombycoidea</taxon>
        <taxon>Sphingidae</taxon>
        <taxon>Sphinginae</taxon>
        <taxon>Sphingini</taxon>
        <taxon>Manduca</taxon>
    </lineage>
</organism>
<evidence type="ECO:0000313" key="2">
    <source>
        <dbReference type="Proteomes" id="UP000791440"/>
    </source>
</evidence>
<gene>
    <name evidence="1" type="ORF">O3G_MSEX011203</name>
</gene>
<reference evidence="1" key="2">
    <citation type="submission" date="2020-12" db="EMBL/GenBank/DDBJ databases">
        <authorList>
            <person name="Kanost M."/>
        </authorList>
    </citation>
    <scope>NUCLEOTIDE SEQUENCE</scope>
</reference>
<protein>
    <submittedName>
        <fullName evidence="1">Uncharacterized protein</fullName>
    </submittedName>
</protein>
<reference evidence="1" key="1">
    <citation type="journal article" date="2016" name="Insect Biochem. Mol. Biol.">
        <title>Multifaceted biological insights from a draft genome sequence of the tobacco hornworm moth, Manduca sexta.</title>
        <authorList>
            <person name="Kanost M.R."/>
            <person name="Arrese E.L."/>
            <person name="Cao X."/>
            <person name="Chen Y.R."/>
            <person name="Chellapilla S."/>
            <person name="Goldsmith M.R."/>
            <person name="Grosse-Wilde E."/>
            <person name="Heckel D.G."/>
            <person name="Herndon N."/>
            <person name="Jiang H."/>
            <person name="Papanicolaou A."/>
            <person name="Qu J."/>
            <person name="Soulages J.L."/>
            <person name="Vogel H."/>
            <person name="Walters J."/>
            <person name="Waterhouse R.M."/>
            <person name="Ahn S.J."/>
            <person name="Almeida F.C."/>
            <person name="An C."/>
            <person name="Aqrawi P."/>
            <person name="Bretschneider A."/>
            <person name="Bryant W.B."/>
            <person name="Bucks S."/>
            <person name="Chao H."/>
            <person name="Chevignon G."/>
            <person name="Christen J.M."/>
            <person name="Clarke D.F."/>
            <person name="Dittmer N.T."/>
            <person name="Ferguson L.C.F."/>
            <person name="Garavelou S."/>
            <person name="Gordon K.H.J."/>
            <person name="Gunaratna R.T."/>
            <person name="Han Y."/>
            <person name="Hauser F."/>
            <person name="He Y."/>
            <person name="Heidel-Fischer H."/>
            <person name="Hirsh A."/>
            <person name="Hu Y."/>
            <person name="Jiang H."/>
            <person name="Kalra D."/>
            <person name="Klinner C."/>
            <person name="Konig C."/>
            <person name="Kovar C."/>
            <person name="Kroll A.R."/>
            <person name="Kuwar S.S."/>
            <person name="Lee S.L."/>
            <person name="Lehman R."/>
            <person name="Li K."/>
            <person name="Li Z."/>
            <person name="Liang H."/>
            <person name="Lovelace S."/>
            <person name="Lu Z."/>
            <person name="Mansfield J.H."/>
            <person name="McCulloch K.J."/>
            <person name="Mathew T."/>
            <person name="Morton B."/>
            <person name="Muzny D.M."/>
            <person name="Neunemann D."/>
            <person name="Ongeri F."/>
            <person name="Pauchet Y."/>
            <person name="Pu L.L."/>
            <person name="Pyrousis I."/>
            <person name="Rao X.J."/>
            <person name="Redding A."/>
            <person name="Roesel C."/>
            <person name="Sanchez-Gracia A."/>
            <person name="Schaack S."/>
            <person name="Shukla A."/>
            <person name="Tetreau G."/>
            <person name="Wang Y."/>
            <person name="Xiong G.H."/>
            <person name="Traut W."/>
            <person name="Walsh T.K."/>
            <person name="Worley K.C."/>
            <person name="Wu D."/>
            <person name="Wu W."/>
            <person name="Wu Y.Q."/>
            <person name="Zhang X."/>
            <person name="Zou Z."/>
            <person name="Zucker H."/>
            <person name="Briscoe A.D."/>
            <person name="Burmester T."/>
            <person name="Clem R.J."/>
            <person name="Feyereisen R."/>
            <person name="Grimmelikhuijzen C.J.P."/>
            <person name="Hamodrakas S.J."/>
            <person name="Hansson B.S."/>
            <person name="Huguet E."/>
            <person name="Jermiin L.S."/>
            <person name="Lan Q."/>
            <person name="Lehman H.K."/>
            <person name="Lorenzen M."/>
            <person name="Merzendorfer H."/>
            <person name="Michalopoulos I."/>
            <person name="Morton D.B."/>
            <person name="Muthukrishnan S."/>
            <person name="Oakeshott J.G."/>
            <person name="Palmer W."/>
            <person name="Park Y."/>
            <person name="Passarelli A.L."/>
            <person name="Rozas J."/>
            <person name="Schwartz L.M."/>
            <person name="Smith W."/>
            <person name="Southgate A."/>
            <person name="Vilcinskas A."/>
            <person name="Vogt R."/>
            <person name="Wang P."/>
            <person name="Werren J."/>
            <person name="Yu X.Q."/>
            <person name="Zhou J.J."/>
            <person name="Brown S.J."/>
            <person name="Scherer S.E."/>
            <person name="Richards S."/>
            <person name="Blissard G.W."/>
        </authorList>
    </citation>
    <scope>NUCLEOTIDE SEQUENCE</scope>
</reference>
<keyword evidence="2" id="KW-1185">Reference proteome</keyword>
<dbReference type="EMBL" id="JH668609">
    <property type="protein sequence ID" value="KAG6459123.1"/>
    <property type="molecule type" value="Genomic_DNA"/>
</dbReference>
<accession>A0A922CUU3</accession>
<dbReference type="Proteomes" id="UP000791440">
    <property type="component" value="Unassembled WGS sequence"/>
</dbReference>